<keyword evidence="3" id="KW-1133">Transmembrane helix</keyword>
<keyword evidence="3" id="KW-0472">Membrane</keyword>
<keyword evidence="7" id="KW-1185">Reference proteome</keyword>
<evidence type="ECO:0000313" key="7">
    <source>
        <dbReference type="Proteomes" id="UP000034883"/>
    </source>
</evidence>
<dbReference type="AlphaFoldDB" id="A0A0F6YGG2"/>
<dbReference type="STRING" id="927083.DB32_001796"/>
<accession>A0A0F6YGG2</accession>
<comment type="similarity">
    <text evidence="1">Belongs to the peptidase S1 family.</text>
</comment>
<dbReference type="PRINTS" id="PR00722">
    <property type="entry name" value="CHYMOTRYPSIN"/>
</dbReference>
<dbReference type="Proteomes" id="UP000034883">
    <property type="component" value="Chromosome"/>
</dbReference>
<dbReference type="SMART" id="SM00020">
    <property type="entry name" value="Tryp_SPc"/>
    <property type="match status" value="1"/>
</dbReference>
<dbReference type="RefSeq" id="WP_053231965.1">
    <property type="nucleotide sequence ID" value="NZ_CP011125.1"/>
</dbReference>
<keyword evidence="2" id="KW-1015">Disulfide bond</keyword>
<dbReference type="KEGG" id="samy:DB32_001796"/>
<keyword evidence="6" id="KW-0645">Protease</keyword>
<feature type="chain" id="PRO_5002512253" evidence="4">
    <location>
        <begin position="23"/>
        <end position="608"/>
    </location>
</feature>
<proteinExistence type="inferred from homology"/>
<evidence type="ECO:0000256" key="2">
    <source>
        <dbReference type="ARBA" id="ARBA00023157"/>
    </source>
</evidence>
<evidence type="ECO:0000256" key="1">
    <source>
        <dbReference type="ARBA" id="ARBA00007664"/>
    </source>
</evidence>
<dbReference type="InterPro" id="IPR009003">
    <property type="entry name" value="Peptidase_S1_PA"/>
</dbReference>
<dbReference type="PANTHER" id="PTHR24276:SF98">
    <property type="entry name" value="FI18310P1-RELATED"/>
    <property type="match status" value="1"/>
</dbReference>
<keyword evidence="6" id="KW-0378">Hydrolase</keyword>
<keyword evidence="3" id="KW-0812">Transmembrane</keyword>
<dbReference type="PROSITE" id="PS51257">
    <property type="entry name" value="PROKAR_LIPOPROTEIN"/>
    <property type="match status" value="1"/>
</dbReference>
<gene>
    <name evidence="6" type="ORF">DB32_001796</name>
</gene>
<evidence type="ECO:0000256" key="4">
    <source>
        <dbReference type="SAM" id="SignalP"/>
    </source>
</evidence>
<protein>
    <submittedName>
        <fullName evidence="6">Secreted trypsin-like serine protease</fullName>
    </submittedName>
</protein>
<evidence type="ECO:0000259" key="5">
    <source>
        <dbReference type="PROSITE" id="PS50240"/>
    </source>
</evidence>
<dbReference type="EMBL" id="CP011125">
    <property type="protein sequence ID" value="AKF04647.1"/>
    <property type="molecule type" value="Genomic_DNA"/>
</dbReference>
<dbReference type="Gene3D" id="2.40.10.10">
    <property type="entry name" value="Trypsin-like serine proteases"/>
    <property type="match status" value="1"/>
</dbReference>
<dbReference type="Pfam" id="PF00089">
    <property type="entry name" value="Trypsin"/>
    <property type="match status" value="1"/>
</dbReference>
<evidence type="ECO:0000256" key="3">
    <source>
        <dbReference type="SAM" id="Phobius"/>
    </source>
</evidence>
<dbReference type="InterPro" id="IPR043504">
    <property type="entry name" value="Peptidase_S1_PA_chymotrypsin"/>
</dbReference>
<feature type="signal peptide" evidence="4">
    <location>
        <begin position="1"/>
        <end position="22"/>
    </location>
</feature>
<organism evidence="6 7">
    <name type="scientific">Sandaracinus amylolyticus</name>
    <dbReference type="NCBI Taxonomy" id="927083"/>
    <lineage>
        <taxon>Bacteria</taxon>
        <taxon>Pseudomonadati</taxon>
        <taxon>Myxococcota</taxon>
        <taxon>Polyangia</taxon>
        <taxon>Polyangiales</taxon>
        <taxon>Sandaracinaceae</taxon>
        <taxon>Sandaracinus</taxon>
    </lineage>
</organism>
<dbReference type="GO" id="GO:0006508">
    <property type="term" value="P:proteolysis"/>
    <property type="evidence" value="ECO:0007669"/>
    <property type="project" value="UniProtKB-KW"/>
</dbReference>
<dbReference type="InterPro" id="IPR001254">
    <property type="entry name" value="Trypsin_dom"/>
</dbReference>
<dbReference type="InterPro" id="IPR001314">
    <property type="entry name" value="Peptidase_S1A"/>
</dbReference>
<keyword evidence="4" id="KW-0732">Signal</keyword>
<feature type="domain" description="Peptidase S1" evidence="5">
    <location>
        <begin position="35"/>
        <end position="245"/>
    </location>
</feature>
<reference evidence="6 7" key="1">
    <citation type="submission" date="2015-03" db="EMBL/GenBank/DDBJ databases">
        <title>Genome assembly of Sandaracinus amylolyticus DSM 53668.</title>
        <authorList>
            <person name="Sharma G."/>
            <person name="Subramanian S."/>
        </authorList>
    </citation>
    <scope>NUCLEOTIDE SEQUENCE [LARGE SCALE GENOMIC DNA]</scope>
    <source>
        <strain evidence="6 7">DSM 53668</strain>
    </source>
</reference>
<sequence length="608" mass="60989">MIRRPSFLAVPFLLALALAGCANPGPDARLAESAIVDGTRGGDPAVVWIYSRDSGGLCTGTLIEPRVVLTAKHCVQEPGADGPSSASAIIAGIGDRAGSGTTLRVQSVYTTPGSYRDDGRLSGLVGQDVAVLVLVSGVTDVEPIPVRRTPPDDLRGQTVTAIGFGQIPSGSSGTKYTATGSVTYVADDVIYVGSLICQGDSGGPMVTESREVAAVVSFGNGSCGSGQGGYNAIYNFLDLIDMAIEEGGGCVNDGAEVCDARDNDCNGAVDEGCTPIGGSCASDDICVGNHCRDTIAGRICTEPCDARRPELGCGEGFYCAREGAVSCGGFCVPRTGDASLANDRPCERDDECASFFCTDPGDGVRRCLTPCEGDSGMCLAGEACVAGPGSCGACVDADLVSGLRAGLGEPCGDAADCASGSCIDDGDARYCSRACDGEIGCPSGYHCRDAMCVRGTLGGIGETCVNNADCGSGTFCAVQGDRGWCTSLCGSAEQCPDGFACVAAGGVMVCAPEVGLVGDACATGTDCFSGVCGDAGVCTRECGVDAPCGPGFECRRGADGTSAACVAPRAETSGGGCAVGVGARPGVTPVLVLIALGTIVFARRRRRG</sequence>
<dbReference type="GO" id="GO:0004252">
    <property type="term" value="F:serine-type endopeptidase activity"/>
    <property type="evidence" value="ECO:0007669"/>
    <property type="project" value="InterPro"/>
</dbReference>
<dbReference type="PROSITE" id="PS50240">
    <property type="entry name" value="TRYPSIN_DOM"/>
    <property type="match status" value="1"/>
</dbReference>
<dbReference type="SUPFAM" id="SSF50494">
    <property type="entry name" value="Trypsin-like serine proteases"/>
    <property type="match status" value="1"/>
</dbReference>
<evidence type="ECO:0000313" key="6">
    <source>
        <dbReference type="EMBL" id="AKF04647.1"/>
    </source>
</evidence>
<feature type="transmembrane region" description="Helical" evidence="3">
    <location>
        <begin position="586"/>
        <end position="602"/>
    </location>
</feature>
<dbReference type="PANTHER" id="PTHR24276">
    <property type="entry name" value="POLYSERASE-RELATED"/>
    <property type="match status" value="1"/>
</dbReference>
<name>A0A0F6YGG2_9BACT</name>
<dbReference type="InterPro" id="IPR050430">
    <property type="entry name" value="Peptidase_S1"/>
</dbReference>